<reference evidence="1 2" key="1">
    <citation type="submission" date="2018-11" db="EMBL/GenBank/DDBJ databases">
        <authorList>
            <consortium name="Pathogen Informatics"/>
        </authorList>
    </citation>
    <scope>NUCLEOTIDE SEQUENCE [LARGE SCALE GENOMIC DNA]</scope>
</reference>
<gene>
    <name evidence="1" type="ORF">DILT_LOCUS16495</name>
</gene>
<protein>
    <submittedName>
        <fullName evidence="1">Uncharacterized protein</fullName>
    </submittedName>
</protein>
<name>A0A3P7MX40_DIBLA</name>
<dbReference type="AlphaFoldDB" id="A0A3P7MX40"/>
<accession>A0A3P7MX40</accession>
<sequence length="92" mass="10897">MQIYELVEQINQMKVHREFYLEFSQDPQGFITRWLASQSHDLQVMTDAVPGHPEEERRAEFYSASWMQEAVKRYFYNRVAGSKHSVGAIAHY</sequence>
<evidence type="ECO:0000313" key="1">
    <source>
        <dbReference type="EMBL" id="VDN34384.1"/>
    </source>
</evidence>
<dbReference type="EMBL" id="UYRU01085185">
    <property type="protein sequence ID" value="VDN34384.1"/>
    <property type="molecule type" value="Genomic_DNA"/>
</dbReference>
<dbReference type="Proteomes" id="UP000281553">
    <property type="component" value="Unassembled WGS sequence"/>
</dbReference>
<keyword evidence="2" id="KW-1185">Reference proteome</keyword>
<proteinExistence type="predicted"/>
<evidence type="ECO:0000313" key="2">
    <source>
        <dbReference type="Proteomes" id="UP000281553"/>
    </source>
</evidence>
<dbReference type="OrthoDB" id="10263741at2759"/>
<organism evidence="1 2">
    <name type="scientific">Dibothriocephalus latus</name>
    <name type="common">Fish tapeworm</name>
    <name type="synonym">Diphyllobothrium latum</name>
    <dbReference type="NCBI Taxonomy" id="60516"/>
    <lineage>
        <taxon>Eukaryota</taxon>
        <taxon>Metazoa</taxon>
        <taxon>Spiralia</taxon>
        <taxon>Lophotrochozoa</taxon>
        <taxon>Platyhelminthes</taxon>
        <taxon>Cestoda</taxon>
        <taxon>Eucestoda</taxon>
        <taxon>Diphyllobothriidea</taxon>
        <taxon>Diphyllobothriidae</taxon>
        <taxon>Dibothriocephalus</taxon>
    </lineage>
</organism>